<proteinExistence type="predicted"/>
<reference evidence="3 4" key="1">
    <citation type="submission" date="2024-05" db="EMBL/GenBank/DDBJ databases">
        <authorList>
            <person name="Wallberg A."/>
        </authorList>
    </citation>
    <scope>NUCLEOTIDE SEQUENCE [LARGE SCALE GENOMIC DNA]</scope>
</reference>
<dbReference type="InterPro" id="IPR001715">
    <property type="entry name" value="CH_dom"/>
</dbReference>
<dbReference type="AlphaFoldDB" id="A0AAV2PZC9"/>
<name>A0AAV2PZC9_MEGNR</name>
<dbReference type="EMBL" id="CAXKWB010002438">
    <property type="protein sequence ID" value="CAL4066982.1"/>
    <property type="molecule type" value="Genomic_DNA"/>
</dbReference>
<evidence type="ECO:0000256" key="1">
    <source>
        <dbReference type="SAM" id="MobiDB-lite"/>
    </source>
</evidence>
<comment type="caution">
    <text evidence="3">The sequence shown here is derived from an EMBL/GenBank/DDBJ whole genome shotgun (WGS) entry which is preliminary data.</text>
</comment>
<dbReference type="PANTHER" id="PTHR47385:SF24">
    <property type="entry name" value="MUSCLE-SPECIFIC PROTEIN 20"/>
    <property type="match status" value="1"/>
</dbReference>
<dbReference type="InterPro" id="IPR036872">
    <property type="entry name" value="CH_dom_sf"/>
</dbReference>
<dbReference type="Gene3D" id="1.10.418.10">
    <property type="entry name" value="Calponin-like domain"/>
    <property type="match status" value="1"/>
</dbReference>
<protein>
    <recommendedName>
        <fullName evidence="2">Calponin-homology (CH) domain-containing protein</fullName>
    </recommendedName>
</protein>
<dbReference type="GO" id="GO:0015629">
    <property type="term" value="C:actin cytoskeleton"/>
    <property type="evidence" value="ECO:0007669"/>
    <property type="project" value="TreeGrafter"/>
</dbReference>
<dbReference type="Proteomes" id="UP001497623">
    <property type="component" value="Unassembled WGS sequence"/>
</dbReference>
<dbReference type="SMART" id="SM00033">
    <property type="entry name" value="CH"/>
    <property type="match status" value="1"/>
</dbReference>
<evidence type="ECO:0000313" key="3">
    <source>
        <dbReference type="EMBL" id="CAL4066982.1"/>
    </source>
</evidence>
<dbReference type="SUPFAM" id="SSF47576">
    <property type="entry name" value="Calponin-homology domain, CH-domain"/>
    <property type="match status" value="1"/>
</dbReference>
<dbReference type="PROSITE" id="PS50021">
    <property type="entry name" value="CH"/>
    <property type="match status" value="1"/>
</dbReference>
<dbReference type="InterPro" id="IPR050606">
    <property type="entry name" value="Calponin-like"/>
</dbReference>
<evidence type="ECO:0000259" key="2">
    <source>
        <dbReference type="PROSITE" id="PS50021"/>
    </source>
</evidence>
<dbReference type="PANTHER" id="PTHR47385">
    <property type="entry name" value="CALPONIN"/>
    <property type="match status" value="1"/>
</dbReference>
<keyword evidence="4" id="KW-1185">Reference proteome</keyword>
<feature type="non-terminal residue" evidence="3">
    <location>
        <position position="195"/>
    </location>
</feature>
<gene>
    <name evidence="3" type="ORF">MNOR_LOCUS6068</name>
</gene>
<feature type="region of interest" description="Disordered" evidence="1">
    <location>
        <begin position="174"/>
        <end position="195"/>
    </location>
</feature>
<dbReference type="GO" id="GO:0051015">
    <property type="term" value="F:actin filament binding"/>
    <property type="evidence" value="ECO:0007669"/>
    <property type="project" value="TreeGrafter"/>
</dbReference>
<sequence>MTLFRQTSLQNLNCSGEPDTLEPHQRDNVKERYVLIWIYNMVQEASLLDYELFLKDGTILCKLMNRISPGSIQEDLVSWYGTTQEEHQKNTLLFLKEAETYGIPKEHLFFLEDLNHLRHIPRVTRCIYALAKLAADDPANNCPIIEDSTYMVDNKSERLPIPGHLDTVKIERQLSQEDSQLSNKEEKKFKHSLYH</sequence>
<organism evidence="3 4">
    <name type="scientific">Meganyctiphanes norvegica</name>
    <name type="common">Northern krill</name>
    <name type="synonym">Thysanopoda norvegica</name>
    <dbReference type="NCBI Taxonomy" id="48144"/>
    <lineage>
        <taxon>Eukaryota</taxon>
        <taxon>Metazoa</taxon>
        <taxon>Ecdysozoa</taxon>
        <taxon>Arthropoda</taxon>
        <taxon>Crustacea</taxon>
        <taxon>Multicrustacea</taxon>
        <taxon>Malacostraca</taxon>
        <taxon>Eumalacostraca</taxon>
        <taxon>Eucarida</taxon>
        <taxon>Euphausiacea</taxon>
        <taxon>Euphausiidae</taxon>
        <taxon>Meganyctiphanes</taxon>
    </lineage>
</organism>
<dbReference type="Pfam" id="PF00307">
    <property type="entry name" value="CH"/>
    <property type="match status" value="1"/>
</dbReference>
<accession>A0AAV2PZC9</accession>
<dbReference type="GO" id="GO:0007015">
    <property type="term" value="P:actin filament organization"/>
    <property type="evidence" value="ECO:0007669"/>
    <property type="project" value="TreeGrafter"/>
</dbReference>
<dbReference type="InterPro" id="IPR003096">
    <property type="entry name" value="SM22_calponin"/>
</dbReference>
<feature type="domain" description="Calponin-homology (CH)" evidence="2">
    <location>
        <begin position="28"/>
        <end position="135"/>
    </location>
</feature>
<dbReference type="PRINTS" id="PR00888">
    <property type="entry name" value="SM22CALPONIN"/>
</dbReference>
<evidence type="ECO:0000313" key="4">
    <source>
        <dbReference type="Proteomes" id="UP001497623"/>
    </source>
</evidence>